<gene>
    <name evidence="4" type="ORF">CDA63_01205</name>
</gene>
<dbReference type="Gene3D" id="3.40.630.30">
    <property type="match status" value="1"/>
</dbReference>
<evidence type="ECO:0000256" key="1">
    <source>
        <dbReference type="ARBA" id="ARBA00022679"/>
    </source>
</evidence>
<dbReference type="OrthoDB" id="2352823at2"/>
<dbReference type="PANTHER" id="PTHR43877">
    <property type="entry name" value="AMINOALKYLPHOSPHONATE N-ACETYLTRANSFERASE-RELATED-RELATED"/>
    <property type="match status" value="1"/>
</dbReference>
<keyword evidence="2" id="KW-0012">Acyltransferase</keyword>
<organism evidence="4 5">
    <name type="scientific">Hymenobacter amundsenii</name>
    <dbReference type="NCBI Taxonomy" id="2006685"/>
    <lineage>
        <taxon>Bacteria</taxon>
        <taxon>Pseudomonadati</taxon>
        <taxon>Bacteroidota</taxon>
        <taxon>Cytophagia</taxon>
        <taxon>Cytophagales</taxon>
        <taxon>Hymenobacteraceae</taxon>
        <taxon>Hymenobacter</taxon>
    </lineage>
</organism>
<reference evidence="4 5" key="1">
    <citation type="submission" date="2017-06" db="EMBL/GenBank/DDBJ databases">
        <title>Hymenobacter amundsenii sp. nov. isolated from regoliths in Antarctica.</title>
        <authorList>
            <person name="Sedlacek I."/>
            <person name="Kralova S."/>
            <person name="Pantucek R."/>
            <person name="Svec P."/>
            <person name="Holochova P."/>
            <person name="Stankova E."/>
            <person name="Vrbovska V."/>
            <person name="Busse H.-J."/>
        </authorList>
    </citation>
    <scope>NUCLEOTIDE SEQUENCE [LARGE SCALE GENOMIC DNA]</scope>
    <source>
        <strain evidence="4 5">CCM 8682</strain>
    </source>
</reference>
<evidence type="ECO:0000259" key="3">
    <source>
        <dbReference type="PROSITE" id="PS51186"/>
    </source>
</evidence>
<proteinExistence type="predicted"/>
<dbReference type="Proteomes" id="UP000197277">
    <property type="component" value="Unassembled WGS sequence"/>
</dbReference>
<sequence>MSVPGSTIISPQTPAEWAAYYRLRYEVLRQPWQQPPGSEQAPDDEAPTTTHALLLSPTESGQAIGVGRLHPAGPQQGQVRFMAVHPDWQGQGVGQQVLEHLEAAARRQGLHEIVLHARAGAVPFYQRLGYLVLAESHTLFGCLPHFLMRRDI</sequence>
<comment type="caution">
    <text evidence="4">The sequence shown here is derived from an EMBL/GenBank/DDBJ whole genome shotgun (WGS) entry which is preliminary data.</text>
</comment>
<dbReference type="Pfam" id="PF00583">
    <property type="entry name" value="Acetyltransf_1"/>
    <property type="match status" value="1"/>
</dbReference>
<evidence type="ECO:0000256" key="2">
    <source>
        <dbReference type="ARBA" id="ARBA00023315"/>
    </source>
</evidence>
<dbReference type="SUPFAM" id="SSF55729">
    <property type="entry name" value="Acyl-CoA N-acyltransferases (Nat)"/>
    <property type="match status" value="1"/>
</dbReference>
<name>A0A246FTB9_9BACT</name>
<evidence type="ECO:0000313" key="4">
    <source>
        <dbReference type="EMBL" id="OWP65004.1"/>
    </source>
</evidence>
<dbReference type="InterPro" id="IPR050832">
    <property type="entry name" value="Bact_Acetyltransf"/>
</dbReference>
<dbReference type="InterPro" id="IPR016181">
    <property type="entry name" value="Acyl_CoA_acyltransferase"/>
</dbReference>
<accession>A0A246FTB9</accession>
<dbReference type="CDD" id="cd04301">
    <property type="entry name" value="NAT_SF"/>
    <property type="match status" value="1"/>
</dbReference>
<dbReference type="InterPro" id="IPR000182">
    <property type="entry name" value="GNAT_dom"/>
</dbReference>
<keyword evidence="5" id="KW-1185">Reference proteome</keyword>
<evidence type="ECO:0000313" key="5">
    <source>
        <dbReference type="Proteomes" id="UP000197277"/>
    </source>
</evidence>
<dbReference type="PROSITE" id="PS51186">
    <property type="entry name" value="GNAT"/>
    <property type="match status" value="1"/>
</dbReference>
<protein>
    <submittedName>
        <fullName evidence="4">GNAT family N-acetyltransferase</fullName>
    </submittedName>
</protein>
<keyword evidence="1 4" id="KW-0808">Transferase</keyword>
<dbReference type="RefSeq" id="WP_088462615.1">
    <property type="nucleotide sequence ID" value="NZ_NIRR01000001.1"/>
</dbReference>
<dbReference type="AlphaFoldDB" id="A0A246FTB9"/>
<dbReference type="GO" id="GO:0016747">
    <property type="term" value="F:acyltransferase activity, transferring groups other than amino-acyl groups"/>
    <property type="evidence" value="ECO:0007669"/>
    <property type="project" value="InterPro"/>
</dbReference>
<feature type="domain" description="N-acetyltransferase" evidence="3">
    <location>
        <begin position="7"/>
        <end position="152"/>
    </location>
</feature>
<dbReference type="EMBL" id="NIRR01000001">
    <property type="protein sequence ID" value="OWP65004.1"/>
    <property type="molecule type" value="Genomic_DNA"/>
</dbReference>